<feature type="transmembrane region" description="Helical" evidence="2">
    <location>
        <begin position="6"/>
        <end position="26"/>
    </location>
</feature>
<organism evidence="3 4">
    <name type="scientific">Providencia alcalifaciens DSM 30120</name>
    <dbReference type="NCBI Taxonomy" id="520999"/>
    <lineage>
        <taxon>Bacteria</taxon>
        <taxon>Pseudomonadati</taxon>
        <taxon>Pseudomonadota</taxon>
        <taxon>Gammaproteobacteria</taxon>
        <taxon>Enterobacterales</taxon>
        <taxon>Morganellaceae</taxon>
        <taxon>Providencia</taxon>
    </lineage>
</organism>
<name>B6XGU5_9GAMM</name>
<evidence type="ECO:0000313" key="3">
    <source>
        <dbReference type="EMBL" id="EEB45492.1"/>
    </source>
</evidence>
<evidence type="ECO:0000256" key="2">
    <source>
        <dbReference type="SAM" id="Phobius"/>
    </source>
</evidence>
<evidence type="ECO:0000256" key="1">
    <source>
        <dbReference type="SAM" id="Coils"/>
    </source>
</evidence>
<dbReference type="EMBL" id="ABXW01000051">
    <property type="protein sequence ID" value="EEB45492.1"/>
    <property type="molecule type" value="Genomic_DNA"/>
</dbReference>
<feature type="coiled-coil region" evidence="1">
    <location>
        <begin position="32"/>
        <end position="60"/>
    </location>
</feature>
<protein>
    <submittedName>
        <fullName evidence="3">Uncharacterized protein</fullName>
    </submittedName>
</protein>
<dbReference type="AlphaFoldDB" id="B6XGU5"/>
<proteinExistence type="predicted"/>
<reference evidence="3 4" key="1">
    <citation type="submission" date="2008-10" db="EMBL/GenBank/DDBJ databases">
        <title>Draft genome sequence of Providencia alcalifaciens (DSM 30120).</title>
        <authorList>
            <person name="Sudarsanam P."/>
            <person name="Ley R."/>
            <person name="Guruge J."/>
            <person name="Turnbaugh P.J."/>
            <person name="Mahowald M."/>
            <person name="Liep D."/>
            <person name="Gordon J."/>
        </authorList>
    </citation>
    <scope>NUCLEOTIDE SEQUENCE [LARGE SCALE GENOMIC DNA]</scope>
    <source>
        <strain evidence="3 4">DSM 30120</strain>
    </source>
</reference>
<comment type="caution">
    <text evidence="3">The sequence shown here is derived from an EMBL/GenBank/DDBJ whole genome shotgun (WGS) entry which is preliminary data.</text>
</comment>
<sequence length="90" mass="10255">MISWFDVMALLAIPIVILIVVVKMAIGSHKMLEKSEQVKNEALEAHKNEIKESSDGAQAKKIKKEITAKIIWYRICSVALLIPVLYFLFR</sequence>
<evidence type="ECO:0000313" key="4">
    <source>
        <dbReference type="Proteomes" id="UP000003729"/>
    </source>
</evidence>
<accession>B6XGU5</accession>
<reference evidence="3 4" key="2">
    <citation type="submission" date="2008-10" db="EMBL/GenBank/DDBJ databases">
        <authorList>
            <person name="Fulton L."/>
            <person name="Clifton S."/>
            <person name="Fulton B."/>
            <person name="Xu J."/>
            <person name="Minx P."/>
            <person name="Pepin K.H."/>
            <person name="Johnson M."/>
            <person name="Bhonagiri V."/>
            <person name="Nash W.E."/>
            <person name="Mardis E.R."/>
            <person name="Wilson R.K."/>
        </authorList>
    </citation>
    <scope>NUCLEOTIDE SEQUENCE [LARGE SCALE GENOMIC DNA]</scope>
    <source>
        <strain evidence="3 4">DSM 30120</strain>
    </source>
</reference>
<keyword evidence="2" id="KW-0472">Membrane</keyword>
<keyword evidence="2" id="KW-1133">Transmembrane helix</keyword>
<keyword evidence="2" id="KW-0812">Transmembrane</keyword>
<dbReference type="Proteomes" id="UP000003729">
    <property type="component" value="Unassembled WGS sequence"/>
</dbReference>
<keyword evidence="1" id="KW-0175">Coiled coil</keyword>
<feature type="transmembrane region" description="Helical" evidence="2">
    <location>
        <begin position="70"/>
        <end position="89"/>
    </location>
</feature>
<gene>
    <name evidence="3" type="ORF">PROVALCAL_02581</name>
</gene>
<dbReference type="RefSeq" id="WP_006659518.1">
    <property type="nucleotide sequence ID" value="NZ_ABXW01000051.1"/>
</dbReference>